<organism evidence="1 2">
    <name type="scientific">Providencia huaxiensis</name>
    <dbReference type="NCBI Taxonomy" id="2027290"/>
    <lineage>
        <taxon>Bacteria</taxon>
        <taxon>Pseudomonadati</taxon>
        <taxon>Pseudomonadota</taxon>
        <taxon>Gammaproteobacteria</taxon>
        <taxon>Enterobacterales</taxon>
        <taxon>Morganellaceae</taxon>
        <taxon>Providencia</taxon>
    </lineage>
</organism>
<dbReference type="Proteomes" id="UP000674270">
    <property type="component" value="Unassembled WGS sequence"/>
</dbReference>
<dbReference type="EMBL" id="JAGKLY010000001">
    <property type="protein sequence ID" value="MBQ0267655.1"/>
    <property type="molecule type" value="Genomic_DNA"/>
</dbReference>
<evidence type="ECO:0000313" key="1">
    <source>
        <dbReference type="EMBL" id="MBQ0267655.1"/>
    </source>
</evidence>
<dbReference type="InterPro" id="IPR010282">
    <property type="entry name" value="Uncharacterised_HutD/Ves"/>
</dbReference>
<dbReference type="InterPro" id="IPR014710">
    <property type="entry name" value="RmlC-like_jellyroll"/>
</dbReference>
<accession>A0A8I2AEL9</accession>
<protein>
    <submittedName>
        <fullName evidence="1">HutD family protein</fullName>
    </submittedName>
</protein>
<gene>
    <name evidence="1" type="ORF">J7T18_04970</name>
</gene>
<evidence type="ECO:0000313" key="2">
    <source>
        <dbReference type="Proteomes" id="UP000674270"/>
    </source>
</evidence>
<dbReference type="Pfam" id="PF05962">
    <property type="entry name" value="HutD"/>
    <property type="match status" value="1"/>
</dbReference>
<name>A0A8I2AEL9_9GAMM</name>
<dbReference type="InterPro" id="IPR011051">
    <property type="entry name" value="RmlC_Cupin_sf"/>
</dbReference>
<dbReference type="Gene3D" id="2.60.120.10">
    <property type="entry name" value="Jelly Rolls"/>
    <property type="match status" value="1"/>
</dbReference>
<dbReference type="SUPFAM" id="SSF51182">
    <property type="entry name" value="RmlC-like cupins"/>
    <property type="match status" value="1"/>
</dbReference>
<dbReference type="AlphaFoldDB" id="A0A8I2AEL9"/>
<comment type="caution">
    <text evidence="1">The sequence shown here is derived from an EMBL/GenBank/DDBJ whole genome shotgun (WGS) entry which is preliminary data.</text>
</comment>
<proteinExistence type="predicted"/>
<sequence length="192" mass="21638">MGGNVKIKCFDIKELPILNWHDGAGTSQEVFCWPVASDYSLRASVATIEQDSYLKRYAEGERLVVLLNDQPLLLTDTKAFECRLERAGDHAQFSAQQFCAIKVLQPSVQLMNFIFRGDRWGAKSYFITEDYKLPANQAGLVYVLKGEWDISGANCHLLAQGQGAWWLPDIGEGEIKPLSTDSKLIWIELLPR</sequence>
<reference evidence="1" key="1">
    <citation type="submission" date="2021-03" db="EMBL/GenBank/DDBJ databases">
        <authorList>
            <person name="Stanton E."/>
        </authorList>
    </citation>
    <scope>NUCLEOTIDE SEQUENCE</scope>
    <source>
        <strain evidence="1">2020EL-00113</strain>
    </source>
</reference>